<feature type="region of interest" description="Disordered" evidence="3">
    <location>
        <begin position="197"/>
        <end position="218"/>
    </location>
</feature>
<evidence type="ECO:0000256" key="2">
    <source>
        <dbReference type="ARBA" id="ARBA00022553"/>
    </source>
</evidence>
<evidence type="ECO:0000256" key="3">
    <source>
        <dbReference type="SAM" id="MobiDB-lite"/>
    </source>
</evidence>
<evidence type="ECO:0000313" key="8">
    <source>
        <dbReference type="Proteomes" id="UP000663852"/>
    </source>
</evidence>
<dbReference type="PANTHER" id="PTHR13280">
    <property type="entry name" value="PHOSPHOFURIN ACIDIC CLUSTER SORTING PROTEIN"/>
    <property type="match status" value="1"/>
</dbReference>
<protein>
    <submittedName>
        <fullName evidence="7">Uncharacterized protein</fullName>
    </submittedName>
</protein>
<dbReference type="SUPFAM" id="SSF53254">
    <property type="entry name" value="Phosphoglycerate mutase-like"/>
    <property type="match status" value="1"/>
</dbReference>
<keyword evidence="2" id="KW-0597">Phosphoprotein</keyword>
<feature type="compositionally biased region" description="Low complexity" evidence="3">
    <location>
        <begin position="274"/>
        <end position="293"/>
    </location>
</feature>
<evidence type="ECO:0000259" key="6">
    <source>
        <dbReference type="Pfam" id="PF25332"/>
    </source>
</evidence>
<comment type="caution">
    <text evidence="7">The sequence shown here is derived from an EMBL/GenBank/DDBJ whole genome shotgun (WGS) entry which is preliminary data.</text>
</comment>
<dbReference type="InterPro" id="IPR057541">
    <property type="entry name" value="PACS1/2_N"/>
</dbReference>
<dbReference type="GO" id="GO:0072659">
    <property type="term" value="P:protein localization to plasma membrane"/>
    <property type="evidence" value="ECO:0007669"/>
    <property type="project" value="TreeGrafter"/>
</dbReference>
<dbReference type="EMBL" id="CAJNOJ010000354">
    <property type="protein sequence ID" value="CAF1414130.1"/>
    <property type="molecule type" value="Genomic_DNA"/>
</dbReference>
<dbReference type="PANTHER" id="PTHR13280:SF17">
    <property type="entry name" value="KRUEPPEL TARGET AT 95D, ISOFORM A"/>
    <property type="match status" value="1"/>
</dbReference>
<reference evidence="7" key="1">
    <citation type="submission" date="2021-02" db="EMBL/GenBank/DDBJ databases">
        <authorList>
            <person name="Nowell W R."/>
        </authorList>
    </citation>
    <scope>NUCLEOTIDE SEQUENCE</scope>
</reference>
<dbReference type="CDD" id="cd07061">
    <property type="entry name" value="HP_HAP_like"/>
    <property type="match status" value="1"/>
</dbReference>
<dbReference type="InterPro" id="IPR029033">
    <property type="entry name" value="His_PPase_superfam"/>
</dbReference>
<dbReference type="OrthoDB" id="28829at2759"/>
<dbReference type="Proteomes" id="UP000663852">
    <property type="component" value="Unassembled WGS sequence"/>
</dbReference>
<sequence length="1200" mass="135768">MAEKTSRTLPSGSSKTATTLMAYAQLEIDNSSTCIPRLCKFSIVRVALNRPIDGGDSNAIVIAVKIQSNKRTFRCCEISLQPDGTLDAPVNLQYLITYPHYFKRDINKIQIYVQRRKNRPMIGYKTLAKGEINLNQVIQRPQSLDLYLYLNTNEKVKQNLRSTIHEEAFVTTNDEIQKRLVGYVSIQYLSSTIPNETTDTTTARPKVGMTGKQHSHFDKSFNEDDEYIEEEEINSELEDSDVEFNLKNKQLQKFNPNVIRNKIIKMFKRKPNQTSTAPNPASNATTTNPTISTHQQDRFIVDHHSDFEEDPPSDISDSTIPVDQWSIESVPKPGFTPVEHLQVLKFSEDDPYTPRKSTNPFDSNDSPLDSESSDVGIEVERTNLPSPVVLPVLEEKTPRTPATSTVKQLDELYTNDRLPESVIFLYTTINQPNLTASKFKEYNLSVISLSTLADTKAVLNNLIQRIQKNTSQSKQVSVIRLVLLGNDAFVNSFLQSYVECLASRPHEYMNYFRFYFVPLTFSYLAKFLATLDSQYESLFGAVESSNEAIDIRELTQKISRYLKTSQRTLALPVGEVMLNRKGRLPDEDSSPTFLPFFSYVRLGTLSSTSNESQMSSVDDNILLSKSLSLSLSSHPQRDSKDSSDDEPTQTMSTSPQSKITMDYWTIVGNNDNQKEKREGMRTIKSSLKSNIRWLTITRQATINFDGKISSPLTMTYITREKKQKIMKFGKKLKDLSNAKLLEPQVITGINRLVCTSKAQNVELKVTVDGQEWSNIFSILSMMMGSSILSVFICLLCIAAKHINGQSMQLVAGHVLYRHGDRTPVTTFPLDPVKPSEWPNGFGQLTKAGIEQQHRLGAYLRHRYGMLLNATFIPSEIVVRSTDVDRTLMSAQSNVVGLYPVENITSDNVPIQPMPIHTVSINLDFLLGQNDCPRYDQIEEEINESDEVKKMNKYYEPFFQKLEQWTGLTNITVYNAWDVADTIFVEHIYNKTPAWADDSVRKNLSDINDLAFHYLFANNDSQRIRGGPLVQDVWLNMNDSVHGKSFRKVKMYSAHDTSVSPVLAFLGINYPHQPQYASAVFIDLYQKGSSYFVRVEYLNVTDSNMPYPYVLDGCPTADCPFDTFTDIYKVRFPGTPDVECARKKPPMPPMPGGDNSTMIIILVVAIVSLVIIIAAIFLCVQLRKTDRDAPLIGLNRSLQVI</sequence>
<dbReference type="InterPro" id="IPR000560">
    <property type="entry name" value="His_Pase_clade-2"/>
</dbReference>
<accession>A0A815M7E1</accession>
<dbReference type="Pfam" id="PF25332">
    <property type="entry name" value="C2_PACS_N"/>
    <property type="match status" value="1"/>
</dbReference>
<keyword evidence="4" id="KW-0472">Membrane</keyword>
<dbReference type="Gene3D" id="3.40.50.1240">
    <property type="entry name" value="Phosphoglycerate mutase-like"/>
    <property type="match status" value="1"/>
</dbReference>
<feature type="domain" description="Phosphofurin acidic cluster sorting protein 1/2 C-terminal" evidence="5">
    <location>
        <begin position="408"/>
        <end position="780"/>
    </location>
</feature>
<feature type="transmembrane region" description="Helical" evidence="4">
    <location>
        <begin position="1156"/>
        <end position="1177"/>
    </location>
</feature>
<feature type="domain" description="Phosphofurin acidic cluster sorting protein 1/2 N-terminal C2" evidence="6">
    <location>
        <begin position="22"/>
        <end position="168"/>
    </location>
</feature>
<evidence type="ECO:0000256" key="1">
    <source>
        <dbReference type="ARBA" id="ARBA00008590"/>
    </source>
</evidence>
<feature type="region of interest" description="Disordered" evidence="3">
    <location>
        <begin position="631"/>
        <end position="655"/>
    </location>
</feature>
<dbReference type="InterPro" id="IPR019381">
    <property type="entry name" value="PACS1/2_C"/>
</dbReference>
<comment type="similarity">
    <text evidence="1">Belongs to the PACS family.</text>
</comment>
<organism evidence="7 8">
    <name type="scientific">Adineta ricciae</name>
    <name type="common">Rotifer</name>
    <dbReference type="NCBI Taxonomy" id="249248"/>
    <lineage>
        <taxon>Eukaryota</taxon>
        <taxon>Metazoa</taxon>
        <taxon>Spiralia</taxon>
        <taxon>Gnathifera</taxon>
        <taxon>Rotifera</taxon>
        <taxon>Eurotatoria</taxon>
        <taxon>Bdelloidea</taxon>
        <taxon>Adinetida</taxon>
        <taxon>Adinetidae</taxon>
        <taxon>Adineta</taxon>
    </lineage>
</organism>
<feature type="region of interest" description="Disordered" evidence="3">
    <location>
        <begin position="269"/>
        <end position="293"/>
    </location>
</feature>
<feature type="region of interest" description="Disordered" evidence="3">
    <location>
        <begin position="346"/>
        <end position="375"/>
    </location>
</feature>
<dbReference type="Pfam" id="PF10254">
    <property type="entry name" value="Pacs-1"/>
    <property type="match status" value="1"/>
</dbReference>
<keyword evidence="4" id="KW-0812">Transmembrane</keyword>
<evidence type="ECO:0000256" key="4">
    <source>
        <dbReference type="SAM" id="Phobius"/>
    </source>
</evidence>
<gene>
    <name evidence="7" type="ORF">EDS130_LOCUS36960</name>
</gene>
<keyword evidence="4" id="KW-1133">Transmembrane helix</keyword>
<dbReference type="AlphaFoldDB" id="A0A815M7E1"/>
<proteinExistence type="inferred from homology"/>
<evidence type="ECO:0000259" key="5">
    <source>
        <dbReference type="Pfam" id="PF10254"/>
    </source>
</evidence>
<feature type="compositionally biased region" description="Polar residues" evidence="3">
    <location>
        <begin position="355"/>
        <end position="370"/>
    </location>
</feature>
<evidence type="ECO:0000313" key="7">
    <source>
        <dbReference type="EMBL" id="CAF1414130.1"/>
    </source>
</evidence>
<name>A0A815M7E1_ADIRI</name>
<dbReference type="Pfam" id="PF00328">
    <property type="entry name" value="His_Phos_2"/>
    <property type="match status" value="1"/>
</dbReference>